<feature type="transmembrane region" description="Helical" evidence="1">
    <location>
        <begin position="12"/>
        <end position="35"/>
    </location>
</feature>
<accession>A0A9D2SKY4</accession>
<keyword evidence="1" id="KW-0812">Transmembrane</keyword>
<dbReference type="AlphaFoldDB" id="A0A9D2SKY4"/>
<keyword evidence="1" id="KW-1133">Transmembrane helix</keyword>
<name>A0A9D2SKY4_9FIRM</name>
<keyword evidence="1" id="KW-0472">Membrane</keyword>
<reference evidence="2" key="1">
    <citation type="journal article" date="2021" name="PeerJ">
        <title>Extensive microbial diversity within the chicken gut microbiome revealed by metagenomics and culture.</title>
        <authorList>
            <person name="Gilroy R."/>
            <person name="Ravi A."/>
            <person name="Getino M."/>
            <person name="Pursley I."/>
            <person name="Horton D.L."/>
            <person name="Alikhan N.F."/>
            <person name="Baker D."/>
            <person name="Gharbi K."/>
            <person name="Hall N."/>
            <person name="Watson M."/>
            <person name="Adriaenssens E.M."/>
            <person name="Foster-Nyarko E."/>
            <person name="Jarju S."/>
            <person name="Secka A."/>
            <person name="Antonio M."/>
            <person name="Oren A."/>
            <person name="Chaudhuri R.R."/>
            <person name="La Ragione R."/>
            <person name="Hildebrand F."/>
            <person name="Pallen M.J."/>
        </authorList>
    </citation>
    <scope>NUCLEOTIDE SEQUENCE</scope>
    <source>
        <strain evidence="2">ChiSxjej6B18-287</strain>
    </source>
</reference>
<dbReference type="Proteomes" id="UP000823893">
    <property type="component" value="Unassembled WGS sequence"/>
</dbReference>
<proteinExistence type="predicted"/>
<evidence type="ECO:0000313" key="3">
    <source>
        <dbReference type="Proteomes" id="UP000823893"/>
    </source>
</evidence>
<evidence type="ECO:0000256" key="1">
    <source>
        <dbReference type="SAM" id="Phobius"/>
    </source>
</evidence>
<dbReference type="EMBL" id="DWWV01000096">
    <property type="protein sequence ID" value="HJC10650.1"/>
    <property type="molecule type" value="Genomic_DNA"/>
</dbReference>
<protein>
    <submittedName>
        <fullName evidence="2">Uncharacterized protein</fullName>
    </submittedName>
</protein>
<sequence length="149" mass="16668">MKKKKRFPITNAGTVSVLTVFVVLAMVAFALLAYMSARRGAGYARQFAEEAQSYQEARALALEKIASIDQELYQAYEDGSFSDLTDGKEYQFSIPFGEEKALQVTLVPVLPSQNQGPLYRITEFKQVNTGEWEDKSSLDLMDPEELGQP</sequence>
<evidence type="ECO:0000313" key="2">
    <source>
        <dbReference type="EMBL" id="HJC10650.1"/>
    </source>
</evidence>
<reference evidence="2" key="2">
    <citation type="submission" date="2021-04" db="EMBL/GenBank/DDBJ databases">
        <authorList>
            <person name="Gilroy R."/>
        </authorList>
    </citation>
    <scope>NUCLEOTIDE SEQUENCE</scope>
    <source>
        <strain evidence="2">ChiSxjej6B18-287</strain>
    </source>
</reference>
<comment type="caution">
    <text evidence="2">The sequence shown here is derived from an EMBL/GenBank/DDBJ whole genome shotgun (WGS) entry which is preliminary data.</text>
</comment>
<organism evidence="2 3">
    <name type="scientific">Candidatus Blautia merdigallinarum</name>
    <dbReference type="NCBI Taxonomy" id="2838495"/>
    <lineage>
        <taxon>Bacteria</taxon>
        <taxon>Bacillati</taxon>
        <taxon>Bacillota</taxon>
        <taxon>Clostridia</taxon>
        <taxon>Lachnospirales</taxon>
        <taxon>Lachnospiraceae</taxon>
        <taxon>Blautia</taxon>
    </lineage>
</organism>
<gene>
    <name evidence="2" type="ORF">H9935_07510</name>
</gene>